<dbReference type="EMBL" id="JBFRUW010000069">
    <property type="protein sequence ID" value="MFA0570186.1"/>
    <property type="molecule type" value="Genomic_DNA"/>
</dbReference>
<gene>
    <name evidence="1" type="ORF">AB4566_18085</name>
</gene>
<keyword evidence="2" id="KW-1185">Reference proteome</keyword>
<dbReference type="Proteomes" id="UP001570417">
    <property type="component" value="Unassembled WGS sequence"/>
</dbReference>
<name>A0ABV4NFP0_9VIBR</name>
<evidence type="ECO:0000313" key="2">
    <source>
        <dbReference type="Proteomes" id="UP001570417"/>
    </source>
</evidence>
<dbReference type="RefSeq" id="WP_372267570.1">
    <property type="nucleotide sequence ID" value="NZ_JBFRUW010000069.1"/>
</dbReference>
<organism evidence="1 2">
    <name type="scientific">Vibrio gallaecicus</name>
    <dbReference type="NCBI Taxonomy" id="552386"/>
    <lineage>
        <taxon>Bacteria</taxon>
        <taxon>Pseudomonadati</taxon>
        <taxon>Pseudomonadota</taxon>
        <taxon>Gammaproteobacteria</taxon>
        <taxon>Vibrionales</taxon>
        <taxon>Vibrionaceae</taxon>
        <taxon>Vibrio</taxon>
    </lineage>
</organism>
<sequence length="219" mass="25151">MWNIRKLKEHLESQGELSEQYSDYLDSVSRCIDIFDYHKDEAYEVIDSLNSTDTKAGLRLVLATADARSELEHRILISQAHLHAALQNSRAMYDILAQLLNALLVLEPRPIHQCYIRDVHQSLPSGNVKIELNSILNSYEYNYVNGFVNTIKHRNLIQCGQHVDFVEKRSSMRIKPFSYAGEDYEQKWAIDVLSCGVEIRNKLIEVGQLLNTECGVRNA</sequence>
<proteinExistence type="predicted"/>
<protein>
    <submittedName>
        <fullName evidence="1">Uncharacterized protein</fullName>
    </submittedName>
</protein>
<reference evidence="1 2" key="1">
    <citation type="journal article" date="2024" name="ISME J.">
        <title>Tailless and filamentous prophages are predominant in marine Vibrio.</title>
        <authorList>
            <person name="Steensen K."/>
            <person name="Seneca J."/>
            <person name="Bartlau N."/>
            <person name="Yu X.A."/>
            <person name="Hussain F.A."/>
            <person name="Polz M.F."/>
        </authorList>
    </citation>
    <scope>NUCLEOTIDE SEQUENCE [LARGE SCALE GENOMIC DNA]</scope>
    <source>
        <strain evidence="1 2">10N.222.51.A1</strain>
    </source>
</reference>
<accession>A0ABV4NFP0</accession>
<evidence type="ECO:0000313" key="1">
    <source>
        <dbReference type="EMBL" id="MFA0570186.1"/>
    </source>
</evidence>
<comment type="caution">
    <text evidence="1">The sequence shown here is derived from an EMBL/GenBank/DDBJ whole genome shotgun (WGS) entry which is preliminary data.</text>
</comment>